<dbReference type="InterPro" id="IPR007484">
    <property type="entry name" value="Peptidase_M28"/>
</dbReference>
<feature type="transmembrane region" description="Helical" evidence="1">
    <location>
        <begin position="438"/>
        <end position="471"/>
    </location>
</feature>
<dbReference type="Pfam" id="PF04389">
    <property type="entry name" value="Peptidase_M28"/>
    <property type="match status" value="1"/>
</dbReference>
<comment type="caution">
    <text evidence="3">The sequence shown here is derived from an EMBL/GenBank/DDBJ whole genome shotgun (WGS) entry which is preliminary data.</text>
</comment>
<feature type="transmembrane region" description="Helical" evidence="1">
    <location>
        <begin position="411"/>
        <end position="431"/>
    </location>
</feature>
<dbReference type="EMBL" id="JAUTXY010000020">
    <property type="protein sequence ID" value="MEE2061618.1"/>
    <property type="molecule type" value="Genomic_DNA"/>
</dbReference>
<evidence type="ECO:0000313" key="3">
    <source>
        <dbReference type="EMBL" id="MEE2061618.1"/>
    </source>
</evidence>
<reference evidence="3 4" key="1">
    <citation type="submission" date="2023-07" db="EMBL/GenBank/DDBJ databases">
        <authorList>
            <person name="Girao M."/>
            <person name="Carvalho M.F."/>
        </authorList>
    </citation>
    <scope>NUCLEOTIDE SEQUENCE [LARGE SCALE GENOMIC DNA]</scope>
    <source>
        <strain evidence="3 4">YIM65754</strain>
    </source>
</reference>
<proteinExistence type="predicted"/>
<gene>
    <name evidence="3" type="ORF">Q7514_29255</name>
</gene>
<evidence type="ECO:0000259" key="2">
    <source>
        <dbReference type="Pfam" id="PF04389"/>
    </source>
</evidence>
<accession>A0ABU7LJ70</accession>
<keyword evidence="1" id="KW-1133">Transmembrane helix</keyword>
<keyword evidence="1" id="KW-0812">Transmembrane</keyword>
<dbReference type="PANTHER" id="PTHR12147">
    <property type="entry name" value="METALLOPEPTIDASE M28 FAMILY MEMBER"/>
    <property type="match status" value="1"/>
</dbReference>
<feature type="transmembrane region" description="Helical" evidence="1">
    <location>
        <begin position="336"/>
        <end position="355"/>
    </location>
</feature>
<dbReference type="RefSeq" id="WP_330136769.1">
    <property type="nucleotide sequence ID" value="NZ_JAUTXY010000020.1"/>
</dbReference>
<protein>
    <submittedName>
        <fullName evidence="3">M28 family peptidase</fullName>
    </submittedName>
</protein>
<dbReference type="Proteomes" id="UP001336020">
    <property type="component" value="Unassembled WGS sequence"/>
</dbReference>
<feature type="transmembrane region" description="Helical" evidence="1">
    <location>
        <begin position="559"/>
        <end position="577"/>
    </location>
</feature>
<dbReference type="SUPFAM" id="SSF53187">
    <property type="entry name" value="Zn-dependent exopeptidases"/>
    <property type="match status" value="1"/>
</dbReference>
<feature type="transmembrane region" description="Helical" evidence="1">
    <location>
        <begin position="367"/>
        <end position="391"/>
    </location>
</feature>
<feature type="transmembrane region" description="Helical" evidence="1">
    <location>
        <begin position="517"/>
        <end position="539"/>
    </location>
</feature>
<sequence>MDTAAPAAARALPRRSSLLALLALLVVGLAAVLLHSSPTPLGTDAPADVFSAGRAATHIEAVSAEPRVLGTPSHSAAREYLVGELEGLGWRTSVKSGVGWYSPTDGATQRGARVHNIVALYPGTDPTGTVVLAAHYDTVRGSPGAADDGIGIGTVLEAARAITTGPAPRNDVMVLMTDGEEEGLLGSHMFTQTRSPSLGPTVVLNHEARGNAGVPVTFRITDPNGALIEALAHAPGASADSLTQLGFELLPNDTDFKHFADAGFHAYDTAIAGGSAYYHSPLDTPDRLSRESLQQMGDTTLTVARELVESDLTTLDSGGEEVVTAAAWGLIHYPRWLEIALTALFVLGVGWLVVARIRRGDATYWNIATATGVSAVAVGFAAFAAWLPWWIAMRIAPGMASPVTSEPFRPGVYQLAAVLAATGVLVTAYLWARARIPAASFVVGAFVLMALTAVIALPFVGIASVLVLPALPALAGIQIARFLTDRPPLPVIVVAVGAVPAAVLLVPAVVMSFDAGLMFGAPLAGVFVAVLFSLTLMLWEAVLPSPTMRLGHVSVTQMAGTTALASVLVVALVAGYLNRDGATEPRQELLWYALDSDLDAAIWASPDSPRSEWSRALLIDPASPLPAEFPWRADEATAHGPAPVAPLQAPEVEVLDDTSAGGARELRLRLSSPRGANAVGLWVDSTTATVHGATVDGHRAEPADNFGFRFWAAGSEGVEVTLTLSVLEDRVGLRIIDLSDDLSVVPGYEPPTDQVVMTPTVVVTRSLRI</sequence>
<name>A0ABU7LJ70_9NOCA</name>
<dbReference type="Gene3D" id="3.40.630.10">
    <property type="entry name" value="Zn peptidases"/>
    <property type="match status" value="1"/>
</dbReference>
<dbReference type="InterPro" id="IPR045175">
    <property type="entry name" value="M28_fam"/>
</dbReference>
<organism evidence="3 4">
    <name type="scientific">Rhodococcus artemisiae</name>
    <dbReference type="NCBI Taxonomy" id="714159"/>
    <lineage>
        <taxon>Bacteria</taxon>
        <taxon>Bacillati</taxon>
        <taxon>Actinomycetota</taxon>
        <taxon>Actinomycetes</taxon>
        <taxon>Mycobacteriales</taxon>
        <taxon>Nocardiaceae</taxon>
        <taxon>Rhodococcus</taxon>
    </lineage>
</organism>
<evidence type="ECO:0000313" key="4">
    <source>
        <dbReference type="Proteomes" id="UP001336020"/>
    </source>
</evidence>
<keyword evidence="4" id="KW-1185">Reference proteome</keyword>
<feature type="transmembrane region" description="Helical" evidence="1">
    <location>
        <begin position="491"/>
        <end position="510"/>
    </location>
</feature>
<keyword evidence="1" id="KW-0472">Membrane</keyword>
<dbReference type="PANTHER" id="PTHR12147:SF26">
    <property type="entry name" value="PEPTIDASE M28 DOMAIN-CONTAINING PROTEIN"/>
    <property type="match status" value="1"/>
</dbReference>
<evidence type="ECO:0000256" key="1">
    <source>
        <dbReference type="SAM" id="Phobius"/>
    </source>
</evidence>
<feature type="domain" description="Peptidase M28" evidence="2">
    <location>
        <begin position="116"/>
        <end position="303"/>
    </location>
</feature>